<evidence type="ECO:0000313" key="2">
    <source>
        <dbReference type="EMBL" id="QHT12902.1"/>
    </source>
</evidence>
<organism evidence="2">
    <name type="scientific">viral metagenome</name>
    <dbReference type="NCBI Taxonomy" id="1070528"/>
    <lineage>
        <taxon>unclassified sequences</taxon>
        <taxon>metagenomes</taxon>
        <taxon>organismal metagenomes</taxon>
    </lineage>
</organism>
<evidence type="ECO:0000256" key="1">
    <source>
        <dbReference type="SAM" id="Phobius"/>
    </source>
</evidence>
<sequence length="199" mass="23745">MTSFHIILLYAFTLQSVGLLQKKPLIKKTIDFTYLDEEWDCGEVSWFNNENENFENNYFKNSIELNNKMNNNKQNQKTPLNDIIKYDQLIMASKSALIKSSYKELFKFETFLSEFNNVFNSKFSQMMFIPSELFIIAILSALFVVYNKTKEAEIIRLKSLYKYDEKTEYFQRYAEFRKIVMMSFIILSCLFTRDVQIVL</sequence>
<dbReference type="AlphaFoldDB" id="A0A6C0D968"/>
<accession>A0A6C0D968</accession>
<dbReference type="EMBL" id="MN739552">
    <property type="protein sequence ID" value="QHT12902.1"/>
    <property type="molecule type" value="Genomic_DNA"/>
</dbReference>
<keyword evidence="1" id="KW-1133">Transmembrane helix</keyword>
<keyword evidence="1" id="KW-0472">Membrane</keyword>
<feature type="transmembrane region" description="Helical" evidence="1">
    <location>
        <begin position="127"/>
        <end position="146"/>
    </location>
</feature>
<keyword evidence="1" id="KW-0812">Transmembrane</keyword>
<protein>
    <submittedName>
        <fullName evidence="2">Uncharacterized protein</fullName>
    </submittedName>
</protein>
<proteinExistence type="predicted"/>
<reference evidence="2" key="1">
    <citation type="journal article" date="2020" name="Nature">
        <title>Giant virus diversity and host interactions through global metagenomics.</title>
        <authorList>
            <person name="Schulz F."/>
            <person name="Roux S."/>
            <person name="Paez-Espino D."/>
            <person name="Jungbluth S."/>
            <person name="Walsh D.A."/>
            <person name="Denef V.J."/>
            <person name="McMahon K.D."/>
            <person name="Konstantinidis K.T."/>
            <person name="Eloe-Fadrosh E.A."/>
            <person name="Kyrpides N.C."/>
            <person name="Woyke T."/>
        </authorList>
    </citation>
    <scope>NUCLEOTIDE SEQUENCE</scope>
    <source>
        <strain evidence="2">GVMAG-M-3300023174-130</strain>
    </source>
</reference>
<name>A0A6C0D968_9ZZZZ</name>